<evidence type="ECO:0000256" key="1">
    <source>
        <dbReference type="ARBA" id="ARBA00022679"/>
    </source>
</evidence>
<keyword evidence="1 5" id="KW-0808">Transferase</keyword>
<dbReference type="SUPFAM" id="SSF64005">
    <property type="entry name" value="Undecaprenyl diphosphate synthase"/>
    <property type="match status" value="1"/>
</dbReference>
<dbReference type="InterPro" id="IPR036424">
    <property type="entry name" value="UPP_synth-like_sf"/>
</dbReference>
<dbReference type="EMBL" id="CP108133">
    <property type="protein sequence ID" value="WTP53511.1"/>
    <property type="molecule type" value="Genomic_DNA"/>
</dbReference>
<dbReference type="GO" id="GO:0016740">
    <property type="term" value="F:transferase activity"/>
    <property type="evidence" value="ECO:0007669"/>
    <property type="project" value="UniProtKB-KW"/>
</dbReference>
<sequence>MTEPSVLTASVRPGVPGHVALVLDGNRRWAAQRGLGVDEGHRYGIGKIPDVLQWCEEEEGVAMVTQWILSVRNLQRSPQELAGLYRSFTSLCERLAAAQRWRVRVIGDLELLPTPVAEAFEDVQRRTEQVEGMAANIAVAYDGRREIVSAARSLAQKYRDRWPEEPAEDLSWWEGEFASHLGTAGLADPDLVIRTSGEQRLSGYLTWQTAQSELYFCERLWPDFAREDLREALHSYASRQRRLGL</sequence>
<comment type="function">
    <text evidence="5">Catalyzes the condensation of isopentenyl diphosphate (IPP) with allylic pyrophosphates generating different type of terpenoids.</text>
</comment>
<dbReference type="NCBIfam" id="TIGR00055">
    <property type="entry name" value="uppS"/>
    <property type="match status" value="1"/>
</dbReference>
<dbReference type="Pfam" id="PF01255">
    <property type="entry name" value="Prenyltransf"/>
    <property type="match status" value="1"/>
</dbReference>
<keyword evidence="7" id="KW-1185">Reference proteome</keyword>
<dbReference type="InterPro" id="IPR018520">
    <property type="entry name" value="UPP_synth-like_CS"/>
</dbReference>
<comment type="cofactor">
    <cofactor evidence="5">
        <name>Mg(2+)</name>
        <dbReference type="ChEBI" id="CHEBI:18420"/>
    </cofactor>
    <text evidence="5">Binds 2 magnesium ions per subunit.</text>
</comment>
<keyword evidence="3 5" id="KW-0460">Magnesium</keyword>
<dbReference type="RefSeq" id="WP_328939297.1">
    <property type="nucleotide sequence ID" value="NZ_CP108133.1"/>
</dbReference>
<dbReference type="PROSITE" id="PS01066">
    <property type="entry name" value="UPP_SYNTHASE"/>
    <property type="match status" value="1"/>
</dbReference>
<proteinExistence type="inferred from homology"/>
<name>A0ABZ1JPC9_9ACTN</name>
<gene>
    <name evidence="6" type="primary">uppS</name>
    <name evidence="6" type="ORF">OG288_37430</name>
</gene>
<comment type="subunit">
    <text evidence="5">Homodimer.</text>
</comment>
<dbReference type="Proteomes" id="UP001432166">
    <property type="component" value="Chromosome"/>
</dbReference>
<feature type="binding site" evidence="5">
    <location>
        <begin position="200"/>
        <end position="202"/>
    </location>
    <ligand>
        <name>substrate</name>
    </ligand>
</feature>
<feature type="binding site" evidence="5">
    <location>
        <position position="194"/>
    </location>
    <ligand>
        <name>substrate</name>
    </ligand>
</feature>
<reference evidence="6" key="1">
    <citation type="submission" date="2022-10" db="EMBL/GenBank/DDBJ databases">
        <title>The complete genomes of actinobacterial strains from the NBC collection.</title>
        <authorList>
            <person name="Joergensen T.S."/>
            <person name="Alvarez Arevalo M."/>
            <person name="Sterndorff E.B."/>
            <person name="Faurdal D."/>
            <person name="Vuksanovic O."/>
            <person name="Mourched A.-S."/>
            <person name="Charusanti P."/>
            <person name="Shaw S."/>
            <person name="Blin K."/>
            <person name="Weber T."/>
        </authorList>
    </citation>
    <scope>NUCLEOTIDE SEQUENCE</scope>
    <source>
        <strain evidence="6">NBC_00189</strain>
    </source>
</reference>
<dbReference type="InterPro" id="IPR001441">
    <property type="entry name" value="UPP_synth-like"/>
</dbReference>
<dbReference type="EC" id="2.5.1.-" evidence="5"/>
<evidence type="ECO:0000256" key="5">
    <source>
        <dbReference type="HAMAP-Rule" id="MF_01139"/>
    </source>
</evidence>
<feature type="binding site" evidence="5">
    <location>
        <position position="213"/>
    </location>
    <ligand>
        <name>Mg(2+)</name>
        <dbReference type="ChEBI" id="CHEBI:18420"/>
    </ligand>
</feature>
<accession>A0ABZ1JPC9</accession>
<evidence type="ECO:0000256" key="3">
    <source>
        <dbReference type="ARBA" id="ARBA00022842"/>
    </source>
</evidence>
<comment type="similarity">
    <text evidence="4">Belongs to the UPP synthase family. Z-FPP synthase subfamily.</text>
</comment>
<feature type="binding site" evidence="5">
    <location>
        <position position="41"/>
    </location>
    <ligand>
        <name>substrate</name>
    </ligand>
</feature>
<dbReference type="PANTHER" id="PTHR10291:SF43">
    <property type="entry name" value="DEHYDRODOLICHYL DIPHOSPHATE SYNTHASE COMPLEX SUBUNIT DHDDS"/>
    <property type="match status" value="1"/>
</dbReference>
<feature type="active site" evidence="5">
    <location>
        <position position="24"/>
    </location>
</feature>
<feature type="binding site" evidence="5">
    <location>
        <position position="29"/>
    </location>
    <ligand>
        <name>substrate</name>
    </ligand>
</feature>
<keyword evidence="2 5" id="KW-0479">Metal-binding</keyword>
<feature type="active site" description="Proton acceptor" evidence="5">
    <location>
        <position position="73"/>
    </location>
</feature>
<organism evidence="6 7">
    <name type="scientific">Streptomyces tauricus</name>
    <dbReference type="NCBI Taxonomy" id="68274"/>
    <lineage>
        <taxon>Bacteria</taxon>
        <taxon>Bacillati</taxon>
        <taxon>Actinomycetota</taxon>
        <taxon>Actinomycetes</taxon>
        <taxon>Kitasatosporales</taxon>
        <taxon>Streptomycetaceae</taxon>
        <taxon>Streptomyces</taxon>
        <taxon>Streptomyces aurantiacus group</taxon>
    </lineage>
</organism>
<dbReference type="CDD" id="cd00475">
    <property type="entry name" value="Cis_IPPS"/>
    <property type="match status" value="1"/>
</dbReference>
<comment type="caution">
    <text evidence="5">Lacks conserved residue(s) required for the propagation of feature annotation.</text>
</comment>
<feature type="binding site" evidence="5">
    <location>
        <position position="76"/>
    </location>
    <ligand>
        <name>substrate</name>
    </ligand>
</feature>
<evidence type="ECO:0000256" key="2">
    <source>
        <dbReference type="ARBA" id="ARBA00022723"/>
    </source>
</evidence>
<protein>
    <recommendedName>
        <fullName evidence="5">Isoprenyl transferase</fullName>
        <ecNumber evidence="5">2.5.1.-</ecNumber>
    </recommendedName>
</protein>
<evidence type="ECO:0000256" key="4">
    <source>
        <dbReference type="ARBA" id="ARBA00038453"/>
    </source>
</evidence>
<evidence type="ECO:0000313" key="7">
    <source>
        <dbReference type="Proteomes" id="UP001432166"/>
    </source>
</evidence>
<dbReference type="PANTHER" id="PTHR10291">
    <property type="entry name" value="DEHYDRODOLICHYL DIPHOSPHATE SYNTHASE FAMILY MEMBER"/>
    <property type="match status" value="1"/>
</dbReference>
<dbReference type="HAMAP" id="MF_01139">
    <property type="entry name" value="ISPT"/>
    <property type="match status" value="1"/>
</dbReference>
<feature type="binding site" evidence="5">
    <location>
        <position position="24"/>
    </location>
    <ligand>
        <name>Mg(2+)</name>
        <dbReference type="ChEBI" id="CHEBI:18420"/>
    </ligand>
</feature>
<evidence type="ECO:0000313" key="6">
    <source>
        <dbReference type="EMBL" id="WTP53511.1"/>
    </source>
</evidence>
<feature type="binding site" evidence="5">
    <location>
        <begin position="25"/>
        <end position="28"/>
    </location>
    <ligand>
        <name>substrate</name>
    </ligand>
</feature>
<dbReference type="Gene3D" id="3.40.1180.10">
    <property type="entry name" value="Decaprenyl diphosphate synthase-like"/>
    <property type="match status" value="1"/>
</dbReference>